<sequence length="622" mass="69917">MILHFSFFTEILNQDASMAATPTVLCSRCQTEFTPRGASTAPSFSLDAIRSDYLLSEEEKKQIRTAVEDEERELARYDEELERLWGVAVKLENERDALEARIVEKRNSISAHRRIPIEIWNQIFSDVCSSESASLYMGPYVQSHAMTLSHVCRRWRQVSSGLRHLWSSISLDLTSIHSDYTAILEHHLEASDGAPLDVSIEHWYPDYYDGGIAEDADDTYLSALIGHHGIELFKLLMSHAAQFRELYLDFNQWVVFRALRPRQTHIAFPVLREFSYNTRSVDGFNVPWLWDALAGASPLLTKVDAGKLAEPISLPFRQLTQLSLDNCNSDVYWVLLQLQPCASLETLSICSFDDSELRISGDVSNLYITLPKLQSLSIESEYTLDLLFGFLTLPSLKSITLGSDEYCSSPDSGWPCPSFQAMLKRSACPLEALTIHDYMHIHCKGLSDIIEECPSLTSLELKITSKTEPEDVEGEVTASAPNLISKLTIPPSCEPHQLWAPQLRELKLHLDRSMLNKTAAIVITKMVESRSGRNASIMNGVMSPLAYVRIRSYCTTSKGFRPLPCKLDCPCNPLLAPPLSDRLLSLKEHGTHCAFKGFLCKTGQWLPVGSVFWDDITLDVSA</sequence>
<dbReference type="Proteomes" id="UP001383192">
    <property type="component" value="Unassembled WGS sequence"/>
</dbReference>
<reference evidence="2 3" key="1">
    <citation type="submission" date="2024-01" db="EMBL/GenBank/DDBJ databases">
        <title>A draft genome for a cacao thread blight-causing isolate of Paramarasmius palmivorus.</title>
        <authorList>
            <person name="Baruah I.K."/>
            <person name="Bukari Y."/>
            <person name="Amoako-Attah I."/>
            <person name="Meinhardt L.W."/>
            <person name="Bailey B.A."/>
            <person name="Cohen S.P."/>
        </authorList>
    </citation>
    <scope>NUCLEOTIDE SEQUENCE [LARGE SCALE GENOMIC DNA]</scope>
    <source>
        <strain evidence="2 3">GH-12</strain>
    </source>
</reference>
<organism evidence="2 3">
    <name type="scientific">Paramarasmius palmivorus</name>
    <dbReference type="NCBI Taxonomy" id="297713"/>
    <lineage>
        <taxon>Eukaryota</taxon>
        <taxon>Fungi</taxon>
        <taxon>Dikarya</taxon>
        <taxon>Basidiomycota</taxon>
        <taxon>Agaricomycotina</taxon>
        <taxon>Agaricomycetes</taxon>
        <taxon>Agaricomycetidae</taxon>
        <taxon>Agaricales</taxon>
        <taxon>Marasmiineae</taxon>
        <taxon>Marasmiaceae</taxon>
        <taxon>Paramarasmius</taxon>
    </lineage>
</organism>
<proteinExistence type="predicted"/>
<evidence type="ECO:0008006" key="4">
    <source>
        <dbReference type="Google" id="ProtNLM"/>
    </source>
</evidence>
<comment type="caution">
    <text evidence="2">The sequence shown here is derived from an EMBL/GenBank/DDBJ whole genome shotgun (WGS) entry which is preliminary data.</text>
</comment>
<keyword evidence="1" id="KW-0175">Coiled coil</keyword>
<name>A0AAW0BRV2_9AGAR</name>
<evidence type="ECO:0000313" key="3">
    <source>
        <dbReference type="Proteomes" id="UP001383192"/>
    </source>
</evidence>
<dbReference type="EMBL" id="JAYKXP010000084">
    <property type="protein sequence ID" value="KAK7029352.1"/>
    <property type="molecule type" value="Genomic_DNA"/>
</dbReference>
<accession>A0AAW0BRV2</accession>
<dbReference type="Gene3D" id="1.20.1280.50">
    <property type="match status" value="1"/>
</dbReference>
<dbReference type="AlphaFoldDB" id="A0AAW0BRV2"/>
<feature type="coiled-coil region" evidence="1">
    <location>
        <begin position="53"/>
        <end position="108"/>
    </location>
</feature>
<dbReference type="Gene3D" id="3.80.10.10">
    <property type="entry name" value="Ribonuclease Inhibitor"/>
    <property type="match status" value="1"/>
</dbReference>
<gene>
    <name evidence="2" type="ORF">VNI00_014606</name>
</gene>
<dbReference type="SUPFAM" id="SSF52047">
    <property type="entry name" value="RNI-like"/>
    <property type="match status" value="1"/>
</dbReference>
<protein>
    <recommendedName>
        <fullName evidence="4">F-box domain-containing protein</fullName>
    </recommendedName>
</protein>
<evidence type="ECO:0000313" key="2">
    <source>
        <dbReference type="EMBL" id="KAK7029352.1"/>
    </source>
</evidence>
<dbReference type="InterPro" id="IPR032675">
    <property type="entry name" value="LRR_dom_sf"/>
</dbReference>
<keyword evidence="3" id="KW-1185">Reference proteome</keyword>
<evidence type="ECO:0000256" key="1">
    <source>
        <dbReference type="SAM" id="Coils"/>
    </source>
</evidence>